<protein>
    <submittedName>
        <fullName evidence="3">Uncharacterized protein</fullName>
    </submittedName>
</protein>
<dbReference type="Proteomes" id="UP000553632">
    <property type="component" value="Unassembled WGS sequence"/>
</dbReference>
<proteinExistence type="predicted"/>
<feature type="region of interest" description="Disordered" evidence="2">
    <location>
        <begin position="798"/>
        <end position="839"/>
    </location>
</feature>
<name>A0A7J6TZY3_PEROL</name>
<comment type="caution">
    <text evidence="3">The sequence shown here is derived from an EMBL/GenBank/DDBJ whole genome shotgun (WGS) entry which is preliminary data.</text>
</comment>
<feature type="compositionally biased region" description="Low complexity" evidence="2">
    <location>
        <begin position="816"/>
        <end position="825"/>
    </location>
</feature>
<evidence type="ECO:0000313" key="4">
    <source>
        <dbReference type="Proteomes" id="UP000553632"/>
    </source>
</evidence>
<evidence type="ECO:0000256" key="1">
    <source>
        <dbReference type="SAM" id="Coils"/>
    </source>
</evidence>
<keyword evidence="4" id="KW-1185">Reference proteome</keyword>
<dbReference type="AlphaFoldDB" id="A0A7J6TZY3"/>
<organism evidence="3 4">
    <name type="scientific">Perkinsus olseni</name>
    <name type="common">Perkinsus atlanticus</name>
    <dbReference type="NCBI Taxonomy" id="32597"/>
    <lineage>
        <taxon>Eukaryota</taxon>
        <taxon>Sar</taxon>
        <taxon>Alveolata</taxon>
        <taxon>Perkinsozoa</taxon>
        <taxon>Perkinsea</taxon>
        <taxon>Perkinsida</taxon>
        <taxon>Perkinsidae</taxon>
        <taxon>Perkinsus</taxon>
    </lineage>
</organism>
<feature type="non-terminal residue" evidence="3">
    <location>
        <position position="1"/>
    </location>
</feature>
<reference evidence="3 4" key="1">
    <citation type="submission" date="2020-04" db="EMBL/GenBank/DDBJ databases">
        <title>Perkinsus olseni comparative genomics.</title>
        <authorList>
            <person name="Bogema D.R."/>
        </authorList>
    </citation>
    <scope>NUCLEOTIDE SEQUENCE [LARGE SCALE GENOMIC DNA]</scope>
    <source>
        <strain evidence="3 4">ATCC PRA-207</strain>
    </source>
</reference>
<evidence type="ECO:0000313" key="3">
    <source>
        <dbReference type="EMBL" id="KAF4750833.1"/>
    </source>
</evidence>
<dbReference type="EMBL" id="JABANO010007015">
    <property type="protein sequence ID" value="KAF4750833.1"/>
    <property type="molecule type" value="Genomic_DNA"/>
</dbReference>
<gene>
    <name evidence="3" type="ORF">FOZ63_032370</name>
</gene>
<feature type="coiled-coil region" evidence="1">
    <location>
        <begin position="848"/>
        <end position="899"/>
    </location>
</feature>
<evidence type="ECO:0000256" key="2">
    <source>
        <dbReference type="SAM" id="MobiDB-lite"/>
    </source>
</evidence>
<sequence>ERTLTPTIKEWVDYLDDILWVINTRTLHYKKTGSISPFELMMARKPRMGELPKRVSRDQWQTVTKIPSTTVVDKQRQKVREQLQQRFIPVWESMREKSRETMISKASKYPHRELREGDYAWIFKKKSHKLDLPWKGPYEVLRVDGVKVSLKLDDQHTIVDSYDHVLKVEKPWTLTKTTKGGLIPGTVIIFGDAEIGIVESSRGNDTLLHMVRATPHYSTAYYLQRLYWNPKTGSIVGESLKDSNFGGYKISAGCDNGNVSGKEEWFPLLRAHSFKKGGGQRSLQCDYQILNVREDGYLTRRSATVFQQWCKIDHLGERGEVHEMHVNAAVAAMSNEEKSLADCNCLSVGNDDCEQPDGPSVVANPRDDQMSEIIDKFPRLRWVFTVMNTNRPQAVSSEKKPNAEEIKKLWQECVIYCNKNLDGVSVTDHYSLLNEWEGFTDLIKGYFKFDDNDVSVGDLNDVLWERETVLPSVVRQLRKNGLNGGYANNKFSVEVYGPIIEPSIVMCTVALIMRYGVTPYVAMKLIREATEFVANGQCMCCPPYMQADGRGHQWVSGWVGNFKDEHCRSDTHKEQCTKIMGYTYRGCFYGVLQAMVEGSRLAYKVTFSDYNEASWASDRYHEGTYILVKGQYKIWCVGIKCLLCPEKKPYLECKIDEHAKGGWRAKKQYQHYNYFDQLVGEFPGDRGCEQLYLEYRPSLLCNEYALQDLRWVRTMGNETKNVLATIKPKVWNKLVAMVGDSYYDASLEDEWVYTVPLTVSDYACCKDEKINGKPYKRFVGGSMSGSYYNDKKEWYESGPASKAESSTSPITAVGGSSSKAESSTSPIHNVGGYIPQESKGDEWSPTKVKLLRTEIDELRSMIKDVKTLEAEINTLKVDNSLLQKKLQQSEEREEEYRKLLYGDFNKT</sequence>
<keyword evidence="1" id="KW-0175">Coiled coil</keyword>
<feature type="non-terminal residue" evidence="3">
    <location>
        <position position="907"/>
    </location>
</feature>
<accession>A0A7J6TZY3</accession>